<name>A0A1Z2L2E8_9ACTN</name>
<dbReference type="InterPro" id="IPR037523">
    <property type="entry name" value="VOC_core"/>
</dbReference>
<sequence>MFTNTKAFSGFAVDDIERAKDFYHRTLGLRVTEEFGLLTLHITGGTEILVYPKPDHTPASFTVLNFPVDDIDRAVDELTSRGVRFERYEQFEQDEKGVFRQEGPPIAWFTDPAGNVLSVLQAAGPHPARKAYSLTVCGSCSSATR</sequence>
<dbReference type="OrthoDB" id="9804907at2"/>
<dbReference type="EMBL" id="CP021744">
    <property type="protein sequence ID" value="ARZ68448.1"/>
    <property type="molecule type" value="Genomic_DNA"/>
</dbReference>
<reference evidence="2 3" key="1">
    <citation type="submission" date="2017-06" db="EMBL/GenBank/DDBJ databases">
        <title>Streptomyces albireticuli Genome sequencing and assembly.</title>
        <authorList>
            <person name="Wang Y."/>
            <person name="Du B."/>
            <person name="Ding Y."/>
            <person name="Liu H."/>
            <person name="Hou Q."/>
            <person name="Liu K."/>
            <person name="Yao L."/>
            <person name="Wang C."/>
        </authorList>
    </citation>
    <scope>NUCLEOTIDE SEQUENCE [LARGE SCALE GENOMIC DNA]</scope>
    <source>
        <strain evidence="2 3">MDJK11</strain>
    </source>
</reference>
<evidence type="ECO:0000313" key="3">
    <source>
        <dbReference type="Proteomes" id="UP000195755"/>
    </source>
</evidence>
<dbReference type="RefSeq" id="WP_087926744.1">
    <property type="nucleotide sequence ID" value="NZ_CP021744.1"/>
</dbReference>
<dbReference type="Proteomes" id="UP000195755">
    <property type="component" value="Chromosome"/>
</dbReference>
<dbReference type="InterPro" id="IPR029068">
    <property type="entry name" value="Glyas_Bleomycin-R_OHBP_Dase"/>
</dbReference>
<dbReference type="SUPFAM" id="SSF54593">
    <property type="entry name" value="Glyoxalase/Bleomycin resistance protein/Dihydroxybiphenyl dioxygenase"/>
    <property type="match status" value="1"/>
</dbReference>
<proteinExistence type="predicted"/>
<evidence type="ECO:0000259" key="1">
    <source>
        <dbReference type="PROSITE" id="PS51819"/>
    </source>
</evidence>
<gene>
    <name evidence="2" type="ORF">SMD11_2800</name>
</gene>
<dbReference type="PROSITE" id="PS51819">
    <property type="entry name" value="VOC"/>
    <property type="match status" value="1"/>
</dbReference>
<organism evidence="2 3">
    <name type="scientific">Streptomyces albireticuli</name>
    <dbReference type="NCBI Taxonomy" id="1940"/>
    <lineage>
        <taxon>Bacteria</taxon>
        <taxon>Bacillati</taxon>
        <taxon>Actinomycetota</taxon>
        <taxon>Actinomycetes</taxon>
        <taxon>Kitasatosporales</taxon>
        <taxon>Streptomycetaceae</taxon>
        <taxon>Streptomyces</taxon>
    </lineage>
</organism>
<dbReference type="Gene3D" id="3.10.180.10">
    <property type="entry name" value="2,3-Dihydroxybiphenyl 1,2-Dioxygenase, domain 1"/>
    <property type="match status" value="1"/>
</dbReference>
<accession>A0A1Z2L2E8</accession>
<dbReference type="InterPro" id="IPR004360">
    <property type="entry name" value="Glyas_Fos-R_dOase_dom"/>
</dbReference>
<evidence type="ECO:0000313" key="2">
    <source>
        <dbReference type="EMBL" id="ARZ68448.1"/>
    </source>
</evidence>
<protein>
    <submittedName>
        <fullName evidence="2">Glyoxalase</fullName>
    </submittedName>
</protein>
<feature type="domain" description="VOC" evidence="1">
    <location>
        <begin position="5"/>
        <end position="122"/>
    </location>
</feature>
<dbReference type="Pfam" id="PF00903">
    <property type="entry name" value="Glyoxalase"/>
    <property type="match status" value="1"/>
</dbReference>
<dbReference type="KEGG" id="salj:SMD11_2800"/>
<dbReference type="AlphaFoldDB" id="A0A1Z2L2E8"/>